<dbReference type="PROSITE" id="PS51383">
    <property type="entry name" value="YJEF_C_3"/>
    <property type="match status" value="1"/>
</dbReference>
<reference evidence="8 9" key="1">
    <citation type="journal article" date="2016" name="Nat. Commun.">
        <title>Thousands of microbial genomes shed light on interconnected biogeochemical processes in an aquifer system.</title>
        <authorList>
            <person name="Anantharaman K."/>
            <person name="Brown C.T."/>
            <person name="Hug L.A."/>
            <person name="Sharon I."/>
            <person name="Castelle C.J."/>
            <person name="Probst A.J."/>
            <person name="Thomas B.C."/>
            <person name="Singh A."/>
            <person name="Wilkins M.J."/>
            <person name="Karaoz U."/>
            <person name="Brodie E.L."/>
            <person name="Williams K.H."/>
            <person name="Hubbard S.S."/>
            <person name="Banfield J.F."/>
        </authorList>
    </citation>
    <scope>NUCLEOTIDE SEQUENCE [LARGE SCALE GENOMIC DNA]</scope>
</reference>
<gene>
    <name evidence="6" type="primary">nnrD</name>
    <name evidence="8" type="ORF">A2462_01020</name>
</gene>
<comment type="caution">
    <text evidence="8">The sequence shown here is derived from an EMBL/GenBank/DDBJ whole genome shotgun (WGS) entry which is preliminary data.</text>
</comment>
<feature type="binding site" evidence="6">
    <location>
        <position position="222"/>
    </location>
    <ligand>
        <name>(6S)-NADPHX</name>
        <dbReference type="ChEBI" id="CHEBI:64076"/>
    </ligand>
</feature>
<organism evidence="8 9">
    <name type="scientific">candidate division WOR-1 bacterium RIFOXYC2_FULL_41_25</name>
    <dbReference type="NCBI Taxonomy" id="1802586"/>
    <lineage>
        <taxon>Bacteria</taxon>
        <taxon>Bacillati</taxon>
        <taxon>Saganbacteria</taxon>
    </lineage>
</organism>
<comment type="catalytic activity">
    <reaction evidence="6">
        <text>(6S)-NADPHX + ADP = AMP + phosphate + NADPH + H(+)</text>
        <dbReference type="Rhea" id="RHEA:32235"/>
        <dbReference type="ChEBI" id="CHEBI:15378"/>
        <dbReference type="ChEBI" id="CHEBI:43474"/>
        <dbReference type="ChEBI" id="CHEBI:57783"/>
        <dbReference type="ChEBI" id="CHEBI:64076"/>
        <dbReference type="ChEBI" id="CHEBI:456215"/>
        <dbReference type="ChEBI" id="CHEBI:456216"/>
        <dbReference type="EC" id="4.2.1.136"/>
    </reaction>
</comment>
<dbReference type="CDD" id="cd01171">
    <property type="entry name" value="YXKO-related"/>
    <property type="match status" value="1"/>
</dbReference>
<feature type="binding site" evidence="6">
    <location>
        <position position="221"/>
    </location>
    <ligand>
        <name>AMP</name>
        <dbReference type="ChEBI" id="CHEBI:456215"/>
    </ligand>
</feature>
<evidence type="ECO:0000313" key="8">
    <source>
        <dbReference type="EMBL" id="OGC34106.1"/>
    </source>
</evidence>
<comment type="catalytic activity">
    <reaction evidence="6">
        <text>(6S)-NADHX + ADP = AMP + phosphate + NADH + H(+)</text>
        <dbReference type="Rhea" id="RHEA:32223"/>
        <dbReference type="ChEBI" id="CHEBI:15378"/>
        <dbReference type="ChEBI" id="CHEBI:43474"/>
        <dbReference type="ChEBI" id="CHEBI:57945"/>
        <dbReference type="ChEBI" id="CHEBI:64074"/>
        <dbReference type="ChEBI" id="CHEBI:456215"/>
        <dbReference type="ChEBI" id="CHEBI:456216"/>
        <dbReference type="EC" id="4.2.1.136"/>
    </reaction>
</comment>
<evidence type="ECO:0000256" key="3">
    <source>
        <dbReference type="ARBA" id="ARBA00022857"/>
    </source>
</evidence>
<evidence type="ECO:0000256" key="5">
    <source>
        <dbReference type="ARBA" id="ARBA00023239"/>
    </source>
</evidence>
<feature type="binding site" evidence="6">
    <location>
        <position position="155"/>
    </location>
    <ligand>
        <name>(6S)-NADPHX</name>
        <dbReference type="ChEBI" id="CHEBI:64076"/>
    </ligand>
</feature>
<dbReference type="EMBL" id="MEUI01000022">
    <property type="protein sequence ID" value="OGC34106.1"/>
    <property type="molecule type" value="Genomic_DNA"/>
</dbReference>
<comment type="subunit">
    <text evidence="6">Homotetramer.</text>
</comment>
<evidence type="ECO:0000313" key="9">
    <source>
        <dbReference type="Proteomes" id="UP000177309"/>
    </source>
</evidence>
<accession>A0A1F4TN44</accession>
<dbReference type="PROSITE" id="PS01050">
    <property type="entry name" value="YJEF_C_2"/>
    <property type="match status" value="1"/>
</dbReference>
<feature type="binding site" evidence="6">
    <location>
        <position position="101"/>
    </location>
    <ligand>
        <name>(6S)-NADPHX</name>
        <dbReference type="ChEBI" id="CHEBI:64076"/>
    </ligand>
</feature>
<sequence>MSNNKLAKSLRSLVNDRLLQRKANSHKGDYGRVLIVAGSQGMTGAAVLASRGALRSGAGLTYLAVPKLLVNHVDSMTPEVITLSIDKINKILPDAIAIGPGLGTSKTTKKMFQTLFPCAVPTIIDADGINILASDLGLLRKQKDYPQAPVILTPHPGEMARLMGRRISIIQKHREKLAKSFAKEYGCIVVLKGNKTVVANSSGECYVNTSGNPGMACGGVGDVLTGLMAGLLAQAFSPWDAAVTAVYLHGLAGDLAAKEKTMAGMTASDLVEKIPDAISKSG</sequence>
<dbReference type="Proteomes" id="UP000177309">
    <property type="component" value="Unassembled WGS sequence"/>
</dbReference>
<comment type="cofactor">
    <cofactor evidence="6">
        <name>Mg(2+)</name>
        <dbReference type="ChEBI" id="CHEBI:18420"/>
    </cofactor>
</comment>
<evidence type="ECO:0000256" key="6">
    <source>
        <dbReference type="HAMAP-Rule" id="MF_01965"/>
    </source>
</evidence>
<dbReference type="SUPFAM" id="SSF53613">
    <property type="entry name" value="Ribokinase-like"/>
    <property type="match status" value="1"/>
</dbReference>
<dbReference type="InterPro" id="IPR000631">
    <property type="entry name" value="CARKD"/>
</dbReference>
<feature type="binding site" evidence="6">
    <location>
        <position position="45"/>
    </location>
    <ligand>
        <name>(6S)-NADPHX</name>
        <dbReference type="ChEBI" id="CHEBI:64076"/>
    </ligand>
</feature>
<keyword evidence="2 6" id="KW-0067">ATP-binding</keyword>
<dbReference type="AlphaFoldDB" id="A0A1F4TN44"/>
<dbReference type="GO" id="GO:0046496">
    <property type="term" value="P:nicotinamide nucleotide metabolic process"/>
    <property type="evidence" value="ECO:0007669"/>
    <property type="project" value="UniProtKB-UniRule"/>
</dbReference>
<name>A0A1F4TN44_UNCSA</name>
<feature type="binding site" evidence="6">
    <location>
        <begin position="192"/>
        <end position="196"/>
    </location>
    <ligand>
        <name>AMP</name>
        <dbReference type="ChEBI" id="CHEBI:456215"/>
    </ligand>
</feature>
<proteinExistence type="inferred from homology"/>
<comment type="function">
    <text evidence="6">Catalyzes the dehydration of the S-form of NAD(P)HX at the expense of ADP, which is converted to AMP. Together with NAD(P)HX epimerase, which catalyzes the epimerization of the S- and R-forms, the enzyme allows the repair of both epimers of NAD(P)HX, a damaged form of NAD(P)H that is a result of enzymatic or heat-dependent hydration.</text>
</comment>
<dbReference type="GO" id="GO:0005524">
    <property type="term" value="F:ATP binding"/>
    <property type="evidence" value="ECO:0007669"/>
    <property type="project" value="UniProtKB-KW"/>
</dbReference>
<comment type="similarity">
    <text evidence="6">Belongs to the NnrD/CARKD family.</text>
</comment>
<dbReference type="EC" id="4.2.1.136" evidence="6"/>
<evidence type="ECO:0000256" key="2">
    <source>
        <dbReference type="ARBA" id="ARBA00022840"/>
    </source>
</evidence>
<keyword evidence="1 6" id="KW-0547">Nucleotide-binding</keyword>
<keyword evidence="3 6" id="KW-0521">NADP</keyword>
<dbReference type="Pfam" id="PF01256">
    <property type="entry name" value="Carb_kinase"/>
    <property type="match status" value="1"/>
</dbReference>
<dbReference type="GO" id="GO:0052856">
    <property type="term" value="F:NAD(P)HX epimerase activity"/>
    <property type="evidence" value="ECO:0007669"/>
    <property type="project" value="TreeGrafter"/>
</dbReference>
<evidence type="ECO:0000256" key="1">
    <source>
        <dbReference type="ARBA" id="ARBA00022741"/>
    </source>
</evidence>
<keyword evidence="4 6" id="KW-0520">NAD</keyword>
<feature type="domain" description="YjeF C-terminal" evidence="7">
    <location>
        <begin position="10"/>
        <end position="281"/>
    </location>
</feature>
<dbReference type="HAMAP" id="MF_01965">
    <property type="entry name" value="NADHX_dehydratase"/>
    <property type="match status" value="1"/>
</dbReference>
<dbReference type="PANTHER" id="PTHR12592">
    <property type="entry name" value="ATP-DEPENDENT (S)-NAD(P)H-HYDRATE DEHYDRATASE FAMILY MEMBER"/>
    <property type="match status" value="1"/>
</dbReference>
<evidence type="ECO:0000259" key="7">
    <source>
        <dbReference type="PROSITE" id="PS51383"/>
    </source>
</evidence>
<protein>
    <recommendedName>
        <fullName evidence="6">ADP-dependent (S)-NAD(P)H-hydrate dehydratase</fullName>
        <ecNumber evidence="6">4.2.1.136</ecNumber>
    </recommendedName>
    <alternativeName>
        <fullName evidence="6">ADP-dependent NAD(P)HX dehydratase</fullName>
    </alternativeName>
</protein>
<dbReference type="Gene3D" id="3.40.1190.20">
    <property type="match status" value="1"/>
</dbReference>
<dbReference type="InterPro" id="IPR017953">
    <property type="entry name" value="Carbohydrate_kinase_pred_CS"/>
</dbReference>
<evidence type="ECO:0000256" key="4">
    <source>
        <dbReference type="ARBA" id="ARBA00023027"/>
    </source>
</evidence>
<dbReference type="PANTHER" id="PTHR12592:SF0">
    <property type="entry name" value="ATP-DEPENDENT (S)-NAD(P)H-HYDRATE DEHYDRATASE"/>
    <property type="match status" value="1"/>
</dbReference>
<keyword evidence="5 6" id="KW-0456">Lyase</keyword>
<dbReference type="GO" id="GO:0110051">
    <property type="term" value="P:metabolite repair"/>
    <property type="evidence" value="ECO:0007669"/>
    <property type="project" value="TreeGrafter"/>
</dbReference>
<dbReference type="GO" id="GO:0052855">
    <property type="term" value="F:ADP-dependent NAD(P)H-hydrate dehydratase activity"/>
    <property type="evidence" value="ECO:0007669"/>
    <property type="project" value="UniProtKB-UniRule"/>
</dbReference>
<dbReference type="NCBIfam" id="TIGR00196">
    <property type="entry name" value="yjeF_cterm"/>
    <property type="match status" value="1"/>
</dbReference>
<dbReference type="InterPro" id="IPR029056">
    <property type="entry name" value="Ribokinase-like"/>
</dbReference>